<accession>A0A6A3M2M8</accession>
<feature type="signal peptide" evidence="1">
    <location>
        <begin position="1"/>
        <end position="26"/>
    </location>
</feature>
<gene>
    <name evidence="2" type="ORF">PR002_g11388</name>
</gene>
<comment type="caution">
    <text evidence="2">The sequence shown here is derived from an EMBL/GenBank/DDBJ whole genome shotgun (WGS) entry which is preliminary data.</text>
</comment>
<dbReference type="Proteomes" id="UP000435112">
    <property type="component" value="Unassembled WGS sequence"/>
</dbReference>
<feature type="chain" id="PRO_5025546642" evidence="1">
    <location>
        <begin position="27"/>
        <end position="52"/>
    </location>
</feature>
<dbReference type="AlphaFoldDB" id="A0A6A3M2M8"/>
<organism evidence="2 3">
    <name type="scientific">Phytophthora rubi</name>
    <dbReference type="NCBI Taxonomy" id="129364"/>
    <lineage>
        <taxon>Eukaryota</taxon>
        <taxon>Sar</taxon>
        <taxon>Stramenopiles</taxon>
        <taxon>Oomycota</taxon>
        <taxon>Peronosporomycetes</taxon>
        <taxon>Peronosporales</taxon>
        <taxon>Peronosporaceae</taxon>
        <taxon>Phytophthora</taxon>
    </lineage>
</organism>
<keyword evidence="1" id="KW-0732">Signal</keyword>
<proteinExistence type="predicted"/>
<dbReference type="EMBL" id="QXFU01000680">
    <property type="protein sequence ID" value="KAE9024677.1"/>
    <property type="molecule type" value="Genomic_DNA"/>
</dbReference>
<evidence type="ECO:0000313" key="3">
    <source>
        <dbReference type="Proteomes" id="UP000435112"/>
    </source>
</evidence>
<sequence length="52" mass="5827">MCRCTGKSSNSHILLCLTYCMAVFRASDLSFLPALNARDIQTCPIQTQNIYL</sequence>
<evidence type="ECO:0000256" key="1">
    <source>
        <dbReference type="SAM" id="SignalP"/>
    </source>
</evidence>
<evidence type="ECO:0000313" key="2">
    <source>
        <dbReference type="EMBL" id="KAE9024677.1"/>
    </source>
</evidence>
<reference evidence="2 3" key="1">
    <citation type="submission" date="2018-09" db="EMBL/GenBank/DDBJ databases">
        <title>Genomic investigation of the strawberry pathogen Phytophthora fragariae indicates pathogenicity is determined by transcriptional variation in three key races.</title>
        <authorList>
            <person name="Adams T.M."/>
            <person name="Armitage A.D."/>
            <person name="Sobczyk M.K."/>
            <person name="Bates H.J."/>
            <person name="Dunwell J.M."/>
            <person name="Nellist C.F."/>
            <person name="Harrison R.J."/>
        </authorList>
    </citation>
    <scope>NUCLEOTIDE SEQUENCE [LARGE SCALE GENOMIC DNA]</scope>
    <source>
        <strain evidence="2 3">SCRP324</strain>
    </source>
</reference>
<protein>
    <submittedName>
        <fullName evidence="2">Uncharacterized protein</fullName>
    </submittedName>
</protein>
<dbReference type="OrthoDB" id="10270894at2759"/>
<name>A0A6A3M2M8_9STRA</name>